<proteinExistence type="inferred from homology"/>
<protein>
    <submittedName>
        <fullName evidence="4">Arsenate reductase (Glutaredoxin)</fullName>
        <ecNumber evidence="4">1.20.4.1</ecNumber>
    </submittedName>
</protein>
<dbReference type="RefSeq" id="WP_408075496.1">
    <property type="nucleotide sequence ID" value="NZ_JBELQB010000010.1"/>
</dbReference>
<dbReference type="PANTHER" id="PTHR30041">
    <property type="entry name" value="ARSENATE REDUCTASE"/>
    <property type="match status" value="1"/>
</dbReference>
<evidence type="ECO:0000256" key="2">
    <source>
        <dbReference type="ARBA" id="ARBA00023002"/>
    </source>
</evidence>
<reference evidence="4 5" key="1">
    <citation type="submission" date="2024-06" db="EMBL/GenBank/DDBJ databases">
        <authorList>
            <person name="Kaempfer P."/>
            <person name="Viver T."/>
        </authorList>
    </citation>
    <scope>NUCLEOTIDE SEQUENCE [LARGE SCALE GENOMIC DNA]</scope>
    <source>
        <strain evidence="4 5">ST-75</strain>
    </source>
</reference>
<dbReference type="CDD" id="cd03034">
    <property type="entry name" value="ArsC_ArsC"/>
    <property type="match status" value="1"/>
</dbReference>
<accession>A0ABW8YF50</accession>
<dbReference type="InterPro" id="IPR036249">
    <property type="entry name" value="Thioredoxin-like_sf"/>
</dbReference>
<evidence type="ECO:0000256" key="3">
    <source>
        <dbReference type="PROSITE-ProRule" id="PRU01282"/>
    </source>
</evidence>
<dbReference type="Gene3D" id="3.40.30.10">
    <property type="entry name" value="Glutaredoxin"/>
    <property type="match status" value="1"/>
</dbReference>
<name>A0ABW8YF50_9FLAO</name>
<sequence length="113" mass="13025">MITIYHNPRCSKSREGLQFLELEGKPFTTVKYLNEPLTKDELTTIIKKLGIAPIELVRTKEKIWISNYKEKELSENEVIEAMLQHPNLIERPVVINGDKAVIARPAEKIKEVL</sequence>
<comment type="caution">
    <text evidence="4">The sequence shown here is derived from an EMBL/GenBank/DDBJ whole genome shotgun (WGS) entry which is preliminary data.</text>
</comment>
<dbReference type="NCBIfam" id="TIGR00014">
    <property type="entry name" value="arsC"/>
    <property type="match status" value="1"/>
</dbReference>
<dbReference type="PANTHER" id="PTHR30041:SF4">
    <property type="entry name" value="ARSENATE REDUCTASE"/>
    <property type="match status" value="1"/>
</dbReference>
<dbReference type="Pfam" id="PF03960">
    <property type="entry name" value="ArsC"/>
    <property type="match status" value="1"/>
</dbReference>
<evidence type="ECO:0000256" key="1">
    <source>
        <dbReference type="ARBA" id="ARBA00007198"/>
    </source>
</evidence>
<keyword evidence="2 4" id="KW-0560">Oxidoreductase</keyword>
<dbReference type="Proteomes" id="UP001629059">
    <property type="component" value="Unassembled WGS sequence"/>
</dbReference>
<dbReference type="PROSITE" id="PS51353">
    <property type="entry name" value="ARSC"/>
    <property type="match status" value="1"/>
</dbReference>
<dbReference type="SUPFAM" id="SSF52833">
    <property type="entry name" value="Thioredoxin-like"/>
    <property type="match status" value="1"/>
</dbReference>
<dbReference type="GO" id="GO:0008794">
    <property type="term" value="F:arsenate reductase (glutaredoxin) activity"/>
    <property type="evidence" value="ECO:0007669"/>
    <property type="project" value="UniProtKB-EC"/>
</dbReference>
<comment type="similarity">
    <text evidence="1 3">Belongs to the ArsC family.</text>
</comment>
<evidence type="ECO:0000313" key="4">
    <source>
        <dbReference type="EMBL" id="MFL9838540.1"/>
    </source>
</evidence>
<dbReference type="EMBL" id="JBELQB010000010">
    <property type="protein sequence ID" value="MFL9838540.1"/>
    <property type="molecule type" value="Genomic_DNA"/>
</dbReference>
<dbReference type="InterPro" id="IPR006659">
    <property type="entry name" value="Arsenate_reductase"/>
</dbReference>
<evidence type="ECO:0000313" key="5">
    <source>
        <dbReference type="Proteomes" id="UP001629059"/>
    </source>
</evidence>
<keyword evidence="5" id="KW-1185">Reference proteome</keyword>
<organism evidence="4 5">
    <name type="scientific">Flavobacterium rhizophilum</name>
    <dbReference type="NCBI Taxonomy" id="3163296"/>
    <lineage>
        <taxon>Bacteria</taxon>
        <taxon>Pseudomonadati</taxon>
        <taxon>Bacteroidota</taxon>
        <taxon>Flavobacteriia</taxon>
        <taxon>Flavobacteriales</taxon>
        <taxon>Flavobacteriaceae</taxon>
        <taxon>Flavobacterium</taxon>
    </lineage>
</organism>
<dbReference type="InterPro" id="IPR006660">
    <property type="entry name" value="Arsenate_reductase-like"/>
</dbReference>
<gene>
    <name evidence="4" type="primary">arsC</name>
    <name evidence="4" type="ORF">ABS768_13585</name>
</gene>
<dbReference type="EC" id="1.20.4.1" evidence="4"/>